<proteinExistence type="predicted"/>
<dbReference type="Proteomes" id="UP001152797">
    <property type="component" value="Unassembled WGS sequence"/>
</dbReference>
<dbReference type="EMBL" id="CAMXCT030000429">
    <property type="protein sequence ID" value="CAL4765999.1"/>
    <property type="molecule type" value="Genomic_DNA"/>
</dbReference>
<organism evidence="1">
    <name type="scientific">Cladocopium goreaui</name>
    <dbReference type="NCBI Taxonomy" id="2562237"/>
    <lineage>
        <taxon>Eukaryota</taxon>
        <taxon>Sar</taxon>
        <taxon>Alveolata</taxon>
        <taxon>Dinophyceae</taxon>
        <taxon>Suessiales</taxon>
        <taxon>Symbiodiniaceae</taxon>
        <taxon>Cladocopium</taxon>
    </lineage>
</organism>
<gene>
    <name evidence="1" type="ORF">C1SCF055_LOCUS6705</name>
</gene>
<evidence type="ECO:0000313" key="2">
    <source>
        <dbReference type="EMBL" id="CAL4765999.1"/>
    </source>
</evidence>
<reference evidence="2 3" key="2">
    <citation type="submission" date="2024-05" db="EMBL/GenBank/DDBJ databases">
        <authorList>
            <person name="Chen Y."/>
            <person name="Shah S."/>
            <person name="Dougan E. K."/>
            <person name="Thang M."/>
            <person name="Chan C."/>
        </authorList>
    </citation>
    <scope>NUCLEOTIDE SEQUENCE [LARGE SCALE GENOMIC DNA]</scope>
</reference>
<dbReference type="OrthoDB" id="478590at2759"/>
<keyword evidence="3" id="KW-1185">Reference proteome</keyword>
<evidence type="ECO:0000313" key="1">
    <source>
        <dbReference type="EMBL" id="CAI3978687.1"/>
    </source>
</evidence>
<protein>
    <submittedName>
        <fullName evidence="2">Polyketide synthase PksN</fullName>
    </submittedName>
</protein>
<sequence>MAQTALQAMKQQRRQIAREARRIRATKLFAEQQRPWWVPLRPPAELEARQVSNVDCHRVLGAPRGASTDQLKEAFLARAKEHNASDLDGESNFVVARMCYEYLASPHKAEESLQSPLATVSETIDVPAELQRQNHASFQQTSRFFSTFMFKVASPNHAERLSKCPTVMLSMA</sequence>
<accession>A0A9P1BSV1</accession>
<dbReference type="EMBL" id="CAMXCT020000429">
    <property type="protein sequence ID" value="CAL1132062.1"/>
    <property type="molecule type" value="Genomic_DNA"/>
</dbReference>
<dbReference type="AlphaFoldDB" id="A0A9P1BSV1"/>
<name>A0A9P1BSV1_9DINO</name>
<dbReference type="SUPFAM" id="SSF46565">
    <property type="entry name" value="Chaperone J-domain"/>
    <property type="match status" value="1"/>
</dbReference>
<reference evidence="1" key="1">
    <citation type="submission" date="2022-10" db="EMBL/GenBank/DDBJ databases">
        <authorList>
            <person name="Chen Y."/>
            <person name="Dougan E. K."/>
            <person name="Chan C."/>
            <person name="Rhodes N."/>
            <person name="Thang M."/>
        </authorList>
    </citation>
    <scope>NUCLEOTIDE SEQUENCE</scope>
</reference>
<evidence type="ECO:0000313" key="3">
    <source>
        <dbReference type="Proteomes" id="UP001152797"/>
    </source>
</evidence>
<dbReference type="EMBL" id="CAMXCT010000429">
    <property type="protein sequence ID" value="CAI3978687.1"/>
    <property type="molecule type" value="Genomic_DNA"/>
</dbReference>
<dbReference type="InterPro" id="IPR036869">
    <property type="entry name" value="J_dom_sf"/>
</dbReference>
<comment type="caution">
    <text evidence="1">The sequence shown here is derived from an EMBL/GenBank/DDBJ whole genome shotgun (WGS) entry which is preliminary data.</text>
</comment>